<evidence type="ECO:0000313" key="3">
    <source>
        <dbReference type="Proteomes" id="UP000092498"/>
    </source>
</evidence>
<dbReference type="EMBL" id="CP013244">
    <property type="protein sequence ID" value="ANP47337.1"/>
    <property type="molecule type" value="Genomic_DNA"/>
</dbReference>
<dbReference type="KEGG" id="cbot:ATE48_16140"/>
<name>A0A1B1ALA0_9PROT</name>
<dbReference type="Proteomes" id="UP000092498">
    <property type="component" value="Chromosome"/>
</dbReference>
<keyword evidence="1" id="KW-0812">Transmembrane</keyword>
<dbReference type="InParanoid" id="A0A1B1ALA0"/>
<evidence type="ECO:0000256" key="1">
    <source>
        <dbReference type="SAM" id="Phobius"/>
    </source>
</evidence>
<accession>A0A1B1ALA0</accession>
<keyword evidence="3" id="KW-1185">Reference proteome</keyword>
<reference evidence="2 3" key="1">
    <citation type="submission" date="2015-11" db="EMBL/GenBank/DDBJ databases">
        <title>Whole-Genome Sequence of Candidatus Oderbacter manganicum from the National Park Lower Oder Valley, Germany.</title>
        <authorList>
            <person name="Braun B."/>
            <person name="Liere K."/>
            <person name="Szewzyk U."/>
        </authorList>
    </citation>
    <scope>NUCLEOTIDE SEQUENCE [LARGE SCALE GENOMIC DNA]</scope>
    <source>
        <strain evidence="2 3">OTSz_A_272</strain>
    </source>
</reference>
<dbReference type="STRING" id="1759059.ATE48_16140"/>
<sequence>MKHAKPTRAWRPVRAHAYRPSRTARPEGAWSALVFNLCLLLLPLATAAAVLIIGRDQLYAYEYNEAGARSIIERVEALNGSLIQVDFDRQRQWDNMVAMELMADDPAAARGFLLSGAEMLPPRSAAVLRRAAADGAGDAAIEVAALQLLLPGTRERYQANVQLLSLRPNTATPTSERSETLGDPRDFELMARALLAEPETDPLQFVLTGFSLGLGGDISTAMNDGAVSLLASTRRDDFPTSLSDEIHALLAQAMPIENFTAAARVSAEDGGAPGDFDNASVAFAASINQEAAARVRAMLAEIGEIGSATSSDAAATMLTHANTIADFARLRLLAQTAGDRAAAAAKRLPRDGSLLLAARGELEFNRELLIAIGAIALALAGLLAVIGLKLFEAARAGIRSLNHEDDDDHYSDSELLEISTNNWRPL</sequence>
<keyword evidence="1" id="KW-0472">Membrane</keyword>
<evidence type="ECO:0000313" key="2">
    <source>
        <dbReference type="EMBL" id="ANP47337.1"/>
    </source>
</evidence>
<organism evidence="2 3">
    <name type="scientific">Candidatus Viadribacter manganicus</name>
    <dbReference type="NCBI Taxonomy" id="1759059"/>
    <lineage>
        <taxon>Bacteria</taxon>
        <taxon>Pseudomonadati</taxon>
        <taxon>Pseudomonadota</taxon>
        <taxon>Alphaproteobacteria</taxon>
        <taxon>Hyphomonadales</taxon>
        <taxon>Hyphomonadaceae</taxon>
        <taxon>Candidatus Viadribacter</taxon>
    </lineage>
</organism>
<proteinExistence type="predicted"/>
<protein>
    <submittedName>
        <fullName evidence="2">Uncharacterized protein</fullName>
    </submittedName>
</protein>
<keyword evidence="1" id="KW-1133">Transmembrane helix</keyword>
<dbReference type="AlphaFoldDB" id="A0A1B1ALA0"/>
<feature type="transmembrane region" description="Helical" evidence="1">
    <location>
        <begin position="368"/>
        <end position="391"/>
    </location>
</feature>
<gene>
    <name evidence="2" type="ORF">ATE48_16140</name>
</gene>